<proteinExistence type="inferred from homology"/>
<evidence type="ECO:0008006" key="4">
    <source>
        <dbReference type="Google" id="ProtNLM"/>
    </source>
</evidence>
<organism evidence="3">
    <name type="scientific">Manihot esculenta</name>
    <name type="common">Cassava</name>
    <name type="synonym">Jatropha manihot</name>
    <dbReference type="NCBI Taxonomy" id="3983"/>
    <lineage>
        <taxon>Eukaryota</taxon>
        <taxon>Viridiplantae</taxon>
        <taxon>Streptophyta</taxon>
        <taxon>Embryophyta</taxon>
        <taxon>Tracheophyta</taxon>
        <taxon>Spermatophyta</taxon>
        <taxon>Magnoliopsida</taxon>
        <taxon>eudicotyledons</taxon>
        <taxon>Gunneridae</taxon>
        <taxon>Pentapetalae</taxon>
        <taxon>rosids</taxon>
        <taxon>fabids</taxon>
        <taxon>Malpighiales</taxon>
        <taxon>Euphorbiaceae</taxon>
        <taxon>Crotonoideae</taxon>
        <taxon>Manihoteae</taxon>
        <taxon>Manihot</taxon>
    </lineage>
</organism>
<accession>A0A2C9V7N5</accession>
<dbReference type="AlphaFoldDB" id="A0A2C9V7N5"/>
<comment type="similarity">
    <text evidence="1">Belongs to the TCP11 family.</text>
</comment>
<dbReference type="EMBL" id="CM004396">
    <property type="protein sequence ID" value="OAY39791.1"/>
    <property type="molecule type" value="Genomic_DNA"/>
</dbReference>
<evidence type="ECO:0000256" key="1">
    <source>
        <dbReference type="ARBA" id="ARBA00010954"/>
    </source>
</evidence>
<dbReference type="InterPro" id="IPR008862">
    <property type="entry name" value="Tcp11"/>
</dbReference>
<protein>
    <recommendedName>
        <fullName evidence="4">T-complex protein 11</fullName>
    </recommendedName>
</protein>
<name>A0A2C9V7N5_MANES</name>
<gene>
    <name evidence="3" type="ORF">MANES_10G122300</name>
</gene>
<dbReference type="PANTHER" id="PTHR12832">
    <property type="entry name" value="TESTIS-SPECIFIC PROTEIN PBS13 T-COMPLEX 11"/>
    <property type="match status" value="1"/>
</dbReference>
<evidence type="ECO:0000256" key="2">
    <source>
        <dbReference type="SAM" id="MobiDB-lite"/>
    </source>
</evidence>
<sequence length="439" mass="50024">MATGMESSSPETGRVAVALDFPLSDMLSFASPPRLPGRLRKRLLEARTPINYNFKLTYWSDRLDIPAKAQGRLARLDELREAAKTGAELQFARERERLGTKVELQVQQAEANRMLILKANRQRRATQKERMSQSLLRRMAREGKYKERVHAAIIQKRAAAERKRLGFLEAENKRACARVLQVRQVSNSVCHQREIERGRMRDQLEAAKESHLSIFRVADDNHSTSLDNIDQLLKRVATPKKRTTPRSSMRDRETKKVSAVREAARSPAKLSRYPVRVVLCAYMILGHPDAVFSGQGDHEFPLAKSAKEFILQFELLIRIILDGPIQIFDEESDSIFTKTLSQLAAFDKAWCSYLNCFVLWKVKDAQTLEEDMVRAACQLELSMIQKCKMTPGGDTDALSHDMKAIQKQVTEDQKLLREKIQHLSGDAGIEHMEHALSET</sequence>
<dbReference type="PANTHER" id="PTHR12832:SF34">
    <property type="entry name" value="T-COMPLEX PROTEIN 11"/>
    <property type="match status" value="1"/>
</dbReference>
<evidence type="ECO:0000313" key="3">
    <source>
        <dbReference type="EMBL" id="OAY39791.1"/>
    </source>
</evidence>
<feature type="region of interest" description="Disordered" evidence="2">
    <location>
        <begin position="239"/>
        <end position="260"/>
    </location>
</feature>
<reference evidence="3" key="1">
    <citation type="submission" date="2016-02" db="EMBL/GenBank/DDBJ databases">
        <title>WGS assembly of Manihot esculenta.</title>
        <authorList>
            <person name="Bredeson J.V."/>
            <person name="Prochnik S.E."/>
            <person name="Lyons J.B."/>
            <person name="Schmutz J."/>
            <person name="Grimwood J."/>
            <person name="Vrebalov J."/>
            <person name="Bart R.S."/>
            <person name="Amuge T."/>
            <person name="Ferguson M.E."/>
            <person name="Green R."/>
            <person name="Putnam N."/>
            <person name="Stites J."/>
            <person name="Rounsley S."/>
            <person name="Rokhsar D.S."/>
        </authorList>
    </citation>
    <scope>NUCLEOTIDE SEQUENCE [LARGE SCALE GENOMIC DNA]</scope>
    <source>
        <tissue evidence="3">Leaf</tissue>
    </source>
</reference>